<dbReference type="SUPFAM" id="SSF54171">
    <property type="entry name" value="DNA-binding domain"/>
    <property type="match status" value="1"/>
</dbReference>
<dbReference type="PROSITE" id="PS51032">
    <property type="entry name" value="AP2_ERF"/>
    <property type="match status" value="1"/>
</dbReference>
<dbReference type="AlphaFoldDB" id="A0A375YY16"/>
<evidence type="ECO:0000313" key="5">
    <source>
        <dbReference type="EMBL" id="SRX93590.1"/>
    </source>
</evidence>
<dbReference type="EMBL" id="UEGW01000001">
    <property type="protein sequence ID" value="SRX93590.1"/>
    <property type="molecule type" value="Genomic_DNA"/>
</dbReference>
<evidence type="ECO:0000256" key="3">
    <source>
        <dbReference type="ARBA" id="ARBA00023163"/>
    </source>
</evidence>
<proteinExistence type="predicted"/>
<dbReference type="GO" id="GO:0003700">
    <property type="term" value="F:DNA-binding transcription factor activity"/>
    <property type="evidence" value="ECO:0007669"/>
    <property type="project" value="InterPro"/>
</dbReference>
<dbReference type="InterPro" id="IPR001471">
    <property type="entry name" value="AP2/ERF_dom"/>
</dbReference>
<dbReference type="Pfam" id="PF13392">
    <property type="entry name" value="HNH_3"/>
    <property type="match status" value="1"/>
</dbReference>
<dbReference type="SUPFAM" id="SSF54060">
    <property type="entry name" value="His-Me finger endonucleases"/>
    <property type="match status" value="1"/>
</dbReference>
<protein>
    <recommendedName>
        <fullName evidence="4">AP2/ERF domain-containing protein</fullName>
    </recommendedName>
</protein>
<dbReference type="InterPro" id="IPR044925">
    <property type="entry name" value="His-Me_finger_sf"/>
</dbReference>
<keyword evidence="6" id="KW-1185">Reference proteome</keyword>
<gene>
    <name evidence="5" type="ORF">MSP7336_01829</name>
</gene>
<evidence type="ECO:0000256" key="2">
    <source>
        <dbReference type="ARBA" id="ARBA00023125"/>
    </source>
</evidence>
<keyword evidence="1" id="KW-0805">Transcription regulation</keyword>
<dbReference type="InterPro" id="IPR016177">
    <property type="entry name" value="DNA-bd_dom_sf"/>
</dbReference>
<dbReference type="InterPro" id="IPR044930">
    <property type="entry name" value="Homing_endonuclease_His-Me"/>
</dbReference>
<dbReference type="GO" id="GO:0004519">
    <property type="term" value="F:endonuclease activity"/>
    <property type="evidence" value="ECO:0007669"/>
    <property type="project" value="InterPro"/>
</dbReference>
<dbReference type="Proteomes" id="UP000252015">
    <property type="component" value="Unassembled WGS sequence"/>
</dbReference>
<name>A0A375YY16_MYCSH</name>
<evidence type="ECO:0000259" key="4">
    <source>
        <dbReference type="PROSITE" id="PS51032"/>
    </source>
</evidence>
<organism evidence="5 6">
    <name type="scientific">Mycobacterium shimoidei</name>
    <dbReference type="NCBI Taxonomy" id="29313"/>
    <lineage>
        <taxon>Bacteria</taxon>
        <taxon>Bacillati</taxon>
        <taxon>Actinomycetota</taxon>
        <taxon>Actinomycetes</taxon>
        <taxon>Mycobacteriales</taxon>
        <taxon>Mycobacteriaceae</taxon>
        <taxon>Mycobacterium</taxon>
    </lineage>
</organism>
<keyword evidence="2" id="KW-0238">DNA-binding</keyword>
<sequence>MTRQSIEERFWAKVDTSGGPTACWPWTAAKFDNGYGAFWLNRTNVRAHRFSWELATRQVLGDLLVDHRCHNKACVNPTHLRPVTNKQNGENRLGAEATSVSGVRGVRPNPHRHGTWIAQVWHNGKPIRVGVFDSVEAAGIAARDKRIELFTHNDIDRQEAS</sequence>
<dbReference type="Gene3D" id="3.90.75.10">
    <property type="entry name" value="Homing Intron 3 (I-ppo) Encoded Endonuclease, Chain A"/>
    <property type="match status" value="1"/>
</dbReference>
<evidence type="ECO:0000313" key="6">
    <source>
        <dbReference type="Proteomes" id="UP000252015"/>
    </source>
</evidence>
<accession>A0A375YY16</accession>
<reference evidence="5 6" key="1">
    <citation type="submission" date="2018-05" db="EMBL/GenBank/DDBJ databases">
        <authorList>
            <consortium name="IHU Genomes"/>
        </authorList>
    </citation>
    <scope>NUCLEOTIDE SEQUENCE [LARGE SCALE GENOMIC DNA]</scope>
    <source>
        <strain evidence="5 6">P7336</strain>
    </source>
</reference>
<feature type="domain" description="AP2/ERF" evidence="4">
    <location>
        <begin position="102"/>
        <end position="161"/>
    </location>
</feature>
<dbReference type="InterPro" id="IPR003615">
    <property type="entry name" value="HNH_nuc"/>
</dbReference>
<dbReference type="GO" id="GO:0003677">
    <property type="term" value="F:DNA binding"/>
    <property type="evidence" value="ECO:0007669"/>
    <property type="project" value="UniProtKB-KW"/>
</dbReference>
<keyword evidence="3" id="KW-0804">Transcription</keyword>
<dbReference type="RefSeq" id="WP_113963566.1">
    <property type="nucleotide sequence ID" value="NZ_UEGW01000001.1"/>
</dbReference>
<evidence type="ECO:0000256" key="1">
    <source>
        <dbReference type="ARBA" id="ARBA00023015"/>
    </source>
</evidence>